<dbReference type="InterPro" id="IPR016181">
    <property type="entry name" value="Acyl_CoA_acyltransferase"/>
</dbReference>
<evidence type="ECO:0000313" key="6">
    <source>
        <dbReference type="Proteomes" id="UP000239241"/>
    </source>
</evidence>
<proteinExistence type="predicted"/>
<keyword evidence="1 5" id="KW-0808">Transferase</keyword>
<evidence type="ECO:0000259" key="4">
    <source>
        <dbReference type="PROSITE" id="PS51186"/>
    </source>
</evidence>
<dbReference type="PROSITE" id="PS51186">
    <property type="entry name" value="GNAT"/>
    <property type="match status" value="1"/>
</dbReference>
<accession>A0A2S5VUQ2</accession>
<dbReference type="Pfam" id="PF00583">
    <property type="entry name" value="Acetyltransf_1"/>
    <property type="match status" value="1"/>
</dbReference>
<feature type="domain" description="N-acetyltransferase" evidence="4">
    <location>
        <begin position="36"/>
        <end position="185"/>
    </location>
</feature>
<evidence type="ECO:0000313" key="5">
    <source>
        <dbReference type="EMBL" id="PPF68555.1"/>
    </source>
</evidence>
<organism evidence="5 6">
    <name type="scientific">Clavibacter michiganensis</name>
    <dbReference type="NCBI Taxonomy" id="28447"/>
    <lineage>
        <taxon>Bacteria</taxon>
        <taxon>Bacillati</taxon>
        <taxon>Actinomycetota</taxon>
        <taxon>Actinomycetes</taxon>
        <taxon>Micrococcales</taxon>
        <taxon>Microbacteriaceae</taxon>
        <taxon>Clavibacter</taxon>
    </lineage>
</organism>
<dbReference type="GO" id="GO:0016747">
    <property type="term" value="F:acyltransferase activity, transferring groups other than amino-acyl groups"/>
    <property type="evidence" value="ECO:0007669"/>
    <property type="project" value="InterPro"/>
</dbReference>
<comment type="caution">
    <text evidence="5">The sequence shown here is derived from an EMBL/GenBank/DDBJ whole genome shotgun (WGS) entry which is preliminary data.</text>
</comment>
<gene>
    <name evidence="5" type="ORF">C5E16_06735</name>
</gene>
<dbReference type="InterPro" id="IPR050832">
    <property type="entry name" value="Bact_Acetyltransf"/>
</dbReference>
<keyword evidence="2" id="KW-0012">Acyltransferase</keyword>
<protein>
    <submittedName>
        <fullName evidence="5">GNAT family N-acetyltransferase</fullName>
    </submittedName>
</protein>
<dbReference type="Gene3D" id="3.40.630.30">
    <property type="match status" value="1"/>
</dbReference>
<dbReference type="RefSeq" id="WP_104290033.1">
    <property type="nucleotide sequence ID" value="NZ_PSXY01000008.1"/>
</dbReference>
<dbReference type="PANTHER" id="PTHR43877">
    <property type="entry name" value="AMINOALKYLPHOSPHONATE N-ACETYLTRANSFERASE-RELATED-RELATED"/>
    <property type="match status" value="1"/>
</dbReference>
<dbReference type="CDD" id="cd04301">
    <property type="entry name" value="NAT_SF"/>
    <property type="match status" value="1"/>
</dbReference>
<dbReference type="Proteomes" id="UP000239241">
    <property type="component" value="Unassembled WGS sequence"/>
</dbReference>
<evidence type="ECO:0000256" key="3">
    <source>
        <dbReference type="SAM" id="MobiDB-lite"/>
    </source>
</evidence>
<reference evidence="5 6" key="1">
    <citation type="submission" date="2018-02" db="EMBL/GenBank/DDBJ databases">
        <title>Bacteriophage NCPPB3778 and a type I-E CRISPR drive the evolution of the US Biological Select Agent, Rathayibacter toxicus.</title>
        <authorList>
            <person name="Davis E.W.II."/>
            <person name="Tabima J.F."/>
            <person name="Weisberg A.J."/>
            <person name="Lopes L.D."/>
            <person name="Wiseman M.S."/>
            <person name="Wiseman M.S."/>
            <person name="Pupko T."/>
            <person name="Belcher M.S."/>
            <person name="Sechler A.J."/>
            <person name="Tancos M.A."/>
            <person name="Schroeder B.K."/>
            <person name="Murray T.D."/>
            <person name="Luster D.G."/>
            <person name="Schneider W.L."/>
            <person name="Rogers E."/>
            <person name="Andreote F.D."/>
            <person name="Grunwald N.J."/>
            <person name="Putnam M.L."/>
            <person name="Chang J.H."/>
        </authorList>
    </citation>
    <scope>NUCLEOTIDE SEQUENCE [LARGE SCALE GENOMIC DNA]</scope>
    <source>
        <strain evidence="5 6">AY1B3</strain>
    </source>
</reference>
<dbReference type="AlphaFoldDB" id="A0A2S5VUQ2"/>
<sequence>MSAPADPPRDRPDDPADDAAAAAADAAAGPTAHPAVTIRPARPEDLPRVAELRWRWSVDESGTDPATDAAGYAAATVAFAEAHAATHRCLVAEAGGEIVGMAWIALTDRPPTPDDLSRVAGDVQSVYVLPALRGSGTGARLLEALLDVARDAGCRYVRVHSSTRAIPLYARAGFAVDETYRVVRL</sequence>
<name>A0A2S5VUQ2_9MICO</name>
<dbReference type="InterPro" id="IPR000182">
    <property type="entry name" value="GNAT_dom"/>
</dbReference>
<feature type="region of interest" description="Disordered" evidence="3">
    <location>
        <begin position="1"/>
        <end position="35"/>
    </location>
</feature>
<feature type="compositionally biased region" description="Low complexity" evidence="3">
    <location>
        <begin position="18"/>
        <end position="35"/>
    </location>
</feature>
<evidence type="ECO:0000256" key="2">
    <source>
        <dbReference type="ARBA" id="ARBA00023315"/>
    </source>
</evidence>
<dbReference type="EMBL" id="PSXY01000008">
    <property type="protein sequence ID" value="PPF68555.1"/>
    <property type="molecule type" value="Genomic_DNA"/>
</dbReference>
<evidence type="ECO:0000256" key="1">
    <source>
        <dbReference type="ARBA" id="ARBA00022679"/>
    </source>
</evidence>
<dbReference type="SUPFAM" id="SSF55729">
    <property type="entry name" value="Acyl-CoA N-acyltransferases (Nat)"/>
    <property type="match status" value="1"/>
</dbReference>